<dbReference type="SUPFAM" id="SSF50182">
    <property type="entry name" value="Sm-like ribonucleoproteins"/>
    <property type="match status" value="1"/>
</dbReference>
<evidence type="ECO:0000256" key="7">
    <source>
        <dbReference type="ARBA" id="ARBA00022990"/>
    </source>
</evidence>
<feature type="region of interest" description="Disordered" evidence="14">
    <location>
        <begin position="204"/>
        <end position="229"/>
    </location>
</feature>
<keyword evidence="6" id="KW-0694">RNA-binding</keyword>
<dbReference type="PROSITE" id="PS52002">
    <property type="entry name" value="SM"/>
    <property type="match status" value="1"/>
</dbReference>
<comment type="subcellular location">
    <subcellularLocation>
        <location evidence="1">Nucleus</location>
    </subcellularLocation>
</comment>
<dbReference type="AlphaFoldDB" id="A0A3P6T918"/>
<comment type="similarity">
    <text evidence="3">Belongs to the BLOC1S2 family.</text>
</comment>
<sequence length="799" mass="91929">MTQTLESFINKVISVITGDGRNIVGLMKGFDQTINLVLEDSHERVFSEDAGVEQIPLGLYIVRGDNVAVIGELDEDLDKRLDFSKMKAAPLGPEDFDDLICLDEEGESLESSTSESLSEIKRQTHCSRFQPKSHVNHRKKHDSIVRRCFPDNKQMSSKCCYYEETCNVTQTDFRGSAKYSRKRGMENTDELAIDTNLLEVDSYEGDDNDYLESGKNPDLDQSSGKEENRVTVNHTNLLSMTLPMYGDNEDWPYLSGDVDEEAVRLAASLDPDGTEKAKDGSQRDQRNKPDATVKTTNKWNSEQYRNNDESFHYSKTPDKLDEEEHKDWFEFINIKNKRWTYGSEKMFWMRENSNDYYRYSEDFVNAKNRQKMEWHQPELNVLFIIVIGPKRTSRKFLPFVSSSRKRRPVVHAHHEASYHVVGSEYARYRRQELMKYELSGRHGRMERISLFMSSQNRRNSLRTRSGPSLLYSKKTYVPYPSPCRKEETTHNLLKRSSGINGVIIKRSYQFTSQSLDNGAKKDRKTNSVHRTEYNKANSDIVRKKRGMLSRINSAALPKIGSGKVLAEGKMEVVNGSVQLSKEKIEHEEIPKRKLRWILTTEHFQSGEMKTNSVEHKDRSNPEAVTKALINIYLAWIRKIMLNSLLYSKTRDETGSTCQERSMAKMINERASTSTDIPPTPNSTAAATQVQQLADNMYNKIADYLQGQIEGTIAEYKLLKNMNNATSQRYDDMKQVASGVAEKLSELNSRYETLRPYLQQIDEIDENTRRLEEAASALDRYVTTLETKFREMQRDGGSPS</sequence>
<evidence type="ECO:0000256" key="5">
    <source>
        <dbReference type="ARBA" id="ARBA00022728"/>
    </source>
</evidence>
<evidence type="ECO:0000256" key="11">
    <source>
        <dbReference type="ARBA" id="ARBA00056431"/>
    </source>
</evidence>
<dbReference type="FunFam" id="2.30.30.100:FF:000022">
    <property type="entry name" value="U6 snRNA-associated Sm-like protein LSm8"/>
    <property type="match status" value="1"/>
</dbReference>
<organism evidence="16 17">
    <name type="scientific">Onchocerca ochengi</name>
    <name type="common">Filarial nematode worm</name>
    <dbReference type="NCBI Taxonomy" id="42157"/>
    <lineage>
        <taxon>Eukaryota</taxon>
        <taxon>Metazoa</taxon>
        <taxon>Ecdysozoa</taxon>
        <taxon>Nematoda</taxon>
        <taxon>Chromadorea</taxon>
        <taxon>Rhabditida</taxon>
        <taxon>Spirurina</taxon>
        <taxon>Spiruromorpha</taxon>
        <taxon>Filarioidea</taxon>
        <taxon>Onchocercidae</taxon>
        <taxon>Onchocerca</taxon>
    </lineage>
</organism>
<name>A0A3P6T918_ONCOC</name>
<evidence type="ECO:0000256" key="4">
    <source>
        <dbReference type="ARBA" id="ARBA00022664"/>
    </source>
</evidence>
<feature type="non-terminal residue" evidence="16">
    <location>
        <position position="1"/>
    </location>
</feature>
<dbReference type="InterPro" id="IPR047575">
    <property type="entry name" value="Sm"/>
</dbReference>
<evidence type="ECO:0000256" key="2">
    <source>
        <dbReference type="ARBA" id="ARBA00006850"/>
    </source>
</evidence>
<comment type="similarity">
    <text evidence="2">Belongs to the snRNP Sm proteins family.</text>
</comment>
<evidence type="ECO:0000313" key="17">
    <source>
        <dbReference type="Proteomes" id="UP000271087"/>
    </source>
</evidence>
<dbReference type="EMBL" id="UYRW01001628">
    <property type="protein sequence ID" value="VDK79413.1"/>
    <property type="molecule type" value="Genomic_DNA"/>
</dbReference>
<feature type="region of interest" description="Disordered" evidence="14">
    <location>
        <begin position="267"/>
        <end position="301"/>
    </location>
</feature>
<dbReference type="SMART" id="SM00651">
    <property type="entry name" value="Sm"/>
    <property type="match status" value="1"/>
</dbReference>
<dbReference type="Gene3D" id="2.30.30.100">
    <property type="match status" value="1"/>
</dbReference>
<keyword evidence="5" id="KW-0747">Spliceosome</keyword>
<keyword evidence="7" id="KW-0007">Acetylation</keyword>
<dbReference type="CDD" id="cd01727">
    <property type="entry name" value="LSm8"/>
    <property type="match status" value="1"/>
</dbReference>
<evidence type="ECO:0000256" key="13">
    <source>
        <dbReference type="ARBA" id="ARBA00067760"/>
    </source>
</evidence>
<dbReference type="InterPro" id="IPR019269">
    <property type="entry name" value="BLOC1_su2"/>
</dbReference>
<evidence type="ECO:0000256" key="1">
    <source>
        <dbReference type="ARBA" id="ARBA00004123"/>
    </source>
</evidence>
<dbReference type="InterPro" id="IPR034103">
    <property type="entry name" value="Lsm8"/>
</dbReference>
<keyword evidence="10" id="KW-0687">Ribonucleoprotein</keyword>
<dbReference type="Pfam" id="PF01423">
    <property type="entry name" value="LSM"/>
    <property type="match status" value="1"/>
</dbReference>
<evidence type="ECO:0000256" key="3">
    <source>
        <dbReference type="ARBA" id="ARBA00008468"/>
    </source>
</evidence>
<dbReference type="OrthoDB" id="5860781at2759"/>
<evidence type="ECO:0000256" key="9">
    <source>
        <dbReference type="ARBA" id="ARBA00023242"/>
    </source>
</evidence>
<dbReference type="GO" id="GO:0003729">
    <property type="term" value="F:mRNA binding"/>
    <property type="evidence" value="ECO:0007669"/>
    <property type="project" value="TreeGrafter"/>
</dbReference>
<dbReference type="GO" id="GO:0071011">
    <property type="term" value="C:precatalytic spliceosome"/>
    <property type="evidence" value="ECO:0007669"/>
    <property type="project" value="TreeGrafter"/>
</dbReference>
<dbReference type="GO" id="GO:0000398">
    <property type="term" value="P:mRNA splicing, via spliceosome"/>
    <property type="evidence" value="ECO:0007669"/>
    <property type="project" value="InterPro"/>
</dbReference>
<feature type="domain" description="Sm" evidence="15">
    <location>
        <begin position="1"/>
        <end position="76"/>
    </location>
</feature>
<feature type="compositionally biased region" description="Basic and acidic residues" evidence="14">
    <location>
        <begin position="273"/>
        <end position="291"/>
    </location>
</feature>
<dbReference type="Pfam" id="PF10046">
    <property type="entry name" value="BLOC1_2"/>
    <property type="match status" value="1"/>
</dbReference>
<feature type="compositionally biased region" description="Basic and acidic residues" evidence="14">
    <location>
        <begin position="215"/>
        <end position="229"/>
    </location>
</feature>
<dbReference type="InterPro" id="IPR010920">
    <property type="entry name" value="LSM_dom_sf"/>
</dbReference>
<keyword evidence="17" id="KW-1185">Reference proteome</keyword>
<dbReference type="PANTHER" id="PTHR15588">
    <property type="entry name" value="LSM1"/>
    <property type="match status" value="1"/>
</dbReference>
<gene>
    <name evidence="16" type="ORF">NOO_LOCUS5779</name>
</gene>
<evidence type="ECO:0000259" key="15">
    <source>
        <dbReference type="PROSITE" id="PS52002"/>
    </source>
</evidence>
<dbReference type="GO" id="GO:0005737">
    <property type="term" value="C:cytoplasm"/>
    <property type="evidence" value="ECO:0007669"/>
    <property type="project" value="UniProtKB-ARBA"/>
</dbReference>
<dbReference type="GO" id="GO:0046540">
    <property type="term" value="C:U4/U6 x U5 tri-snRNP complex"/>
    <property type="evidence" value="ECO:0007669"/>
    <property type="project" value="InterPro"/>
</dbReference>
<proteinExistence type="inferred from homology"/>
<evidence type="ECO:0000256" key="6">
    <source>
        <dbReference type="ARBA" id="ARBA00022884"/>
    </source>
</evidence>
<evidence type="ECO:0000256" key="8">
    <source>
        <dbReference type="ARBA" id="ARBA00023187"/>
    </source>
</evidence>
<comment type="subunit">
    <text evidence="12">Component of the precatalytic spliceosome (spliceosome B complex). Component of the U4/U6-U5 tri-snRNP complex, a building block of the precatalytic spliceosome (spliceosome B complex). The U4/U6-U5 tri-snRNP complex is composed of the U4, U6 and U5 snRNAs and at least PRPF3, PRPF4, PRPF6, PRPF8, PRPF31, SNRNP200, TXNL4A, SNRNP40, SNRPB, SNRPD1, SNRPD2, SNRPD3, SNRPE, SNRPF, SNRPG, DDX23, CD2BP2, PPIH, SNU13, EFTUD2, SART1 and USP39, plus LSM2, LSM3, LSM4, LSM5, LSM6, LSM7 and LSM8. LSM2, LSM3, LSM4, LSM5, LSM6, LSM7 and LSM8 form a heptameric, ring-shaped subcomplex (the LSM2-8 complex) that is part of the U4/U6-U5 tri-snRNP complex and the precatalytic spliceosome.</text>
</comment>
<keyword evidence="8" id="KW-0508">mRNA splicing</keyword>
<reference evidence="16 17" key="1">
    <citation type="submission" date="2018-08" db="EMBL/GenBank/DDBJ databases">
        <authorList>
            <person name="Laetsch R D."/>
            <person name="Stevens L."/>
            <person name="Kumar S."/>
            <person name="Blaxter L. M."/>
        </authorList>
    </citation>
    <scope>NUCLEOTIDE SEQUENCE [LARGE SCALE GENOMIC DNA]</scope>
</reference>
<keyword evidence="9" id="KW-0539">Nucleus</keyword>
<keyword evidence="4" id="KW-0507">mRNA processing</keyword>
<dbReference type="GO" id="GO:0005688">
    <property type="term" value="C:U6 snRNP"/>
    <property type="evidence" value="ECO:0007669"/>
    <property type="project" value="InterPro"/>
</dbReference>
<comment type="function">
    <text evidence="11">Plays a role in pre-mRNA splicing as component of the U4/U6-U5 tri-snRNP complex that is involved in spliceosome assembly, and as component of the precatalytic spliceosome (spliceosome B complex). The heptameric LSM2-8 complex binds specifically to the 3'-terminal U-tract of U6 snRNA.</text>
</comment>
<evidence type="ECO:0000256" key="12">
    <source>
        <dbReference type="ARBA" id="ARBA00063389"/>
    </source>
</evidence>
<dbReference type="Proteomes" id="UP000271087">
    <property type="component" value="Unassembled WGS sequence"/>
</dbReference>
<evidence type="ECO:0000256" key="10">
    <source>
        <dbReference type="ARBA" id="ARBA00023274"/>
    </source>
</evidence>
<accession>A0A3P6T918</accession>
<protein>
    <recommendedName>
        <fullName evidence="13">U6 snRNA-associated Sm-like protein LSm8</fullName>
    </recommendedName>
</protein>
<dbReference type="InterPro" id="IPR044642">
    <property type="entry name" value="PTHR15588"/>
</dbReference>
<dbReference type="PANTHER" id="PTHR15588:SF9">
    <property type="entry name" value="U6 SNRNA-ASSOCIATED SM-LIKE PROTEIN LSM8"/>
    <property type="match status" value="1"/>
</dbReference>
<evidence type="ECO:0000256" key="14">
    <source>
        <dbReference type="SAM" id="MobiDB-lite"/>
    </source>
</evidence>
<evidence type="ECO:0000313" key="16">
    <source>
        <dbReference type="EMBL" id="VDK79413.1"/>
    </source>
</evidence>
<dbReference type="InterPro" id="IPR001163">
    <property type="entry name" value="Sm_dom_euk/arc"/>
</dbReference>